<dbReference type="AlphaFoldDB" id="A0A8T0N4V0"/>
<dbReference type="Proteomes" id="UP000823388">
    <property type="component" value="Chromosome 9N"/>
</dbReference>
<evidence type="ECO:0000313" key="3">
    <source>
        <dbReference type="Proteomes" id="UP000823388"/>
    </source>
</evidence>
<keyword evidence="3" id="KW-1185">Reference proteome</keyword>
<reference evidence="2" key="1">
    <citation type="submission" date="2020-05" db="EMBL/GenBank/DDBJ databases">
        <title>WGS assembly of Panicum virgatum.</title>
        <authorList>
            <person name="Lovell J.T."/>
            <person name="Jenkins J."/>
            <person name="Shu S."/>
            <person name="Juenger T.E."/>
            <person name="Schmutz J."/>
        </authorList>
    </citation>
    <scope>NUCLEOTIDE SEQUENCE</scope>
    <source>
        <strain evidence="2">AP13</strain>
    </source>
</reference>
<gene>
    <name evidence="2" type="ORF">PVAP13_9NG777977</name>
</gene>
<feature type="compositionally biased region" description="Basic residues" evidence="1">
    <location>
        <begin position="164"/>
        <end position="178"/>
    </location>
</feature>
<comment type="caution">
    <text evidence="2">The sequence shown here is derived from an EMBL/GenBank/DDBJ whole genome shotgun (WGS) entry which is preliminary data.</text>
</comment>
<organism evidence="2 3">
    <name type="scientific">Panicum virgatum</name>
    <name type="common">Blackwell switchgrass</name>
    <dbReference type="NCBI Taxonomy" id="38727"/>
    <lineage>
        <taxon>Eukaryota</taxon>
        <taxon>Viridiplantae</taxon>
        <taxon>Streptophyta</taxon>
        <taxon>Embryophyta</taxon>
        <taxon>Tracheophyta</taxon>
        <taxon>Spermatophyta</taxon>
        <taxon>Magnoliopsida</taxon>
        <taxon>Liliopsida</taxon>
        <taxon>Poales</taxon>
        <taxon>Poaceae</taxon>
        <taxon>PACMAD clade</taxon>
        <taxon>Panicoideae</taxon>
        <taxon>Panicodae</taxon>
        <taxon>Paniceae</taxon>
        <taxon>Panicinae</taxon>
        <taxon>Panicum</taxon>
        <taxon>Panicum sect. Hiantes</taxon>
    </lineage>
</organism>
<feature type="compositionally biased region" description="Basic and acidic residues" evidence="1">
    <location>
        <begin position="44"/>
        <end position="56"/>
    </location>
</feature>
<feature type="compositionally biased region" description="Polar residues" evidence="1">
    <location>
        <begin position="127"/>
        <end position="136"/>
    </location>
</feature>
<sequence>MQTNPWNPCRPKPPASDDGGRRRKPRAIGQPELHRQQAFSRTAVDARHLGRDKANAEEPSVGDAPQALVTVKADSPVPTNAAAEPESAAPLSCLPHNPKLPLHHETKGQRAHLTTSRCPWTPVQGIHTGSPSSMRPSTAPERNAIETGESTGGRYSLMTTPPPPRRRRRKPNPRNPRT</sequence>
<feature type="region of interest" description="Disordered" evidence="1">
    <location>
        <begin position="1"/>
        <end position="178"/>
    </location>
</feature>
<feature type="compositionally biased region" description="Low complexity" evidence="1">
    <location>
        <begin position="81"/>
        <end position="92"/>
    </location>
</feature>
<name>A0A8T0N4V0_PANVG</name>
<accession>A0A8T0N4V0</accession>
<dbReference type="EMBL" id="CM029054">
    <property type="protein sequence ID" value="KAG2543933.1"/>
    <property type="molecule type" value="Genomic_DNA"/>
</dbReference>
<evidence type="ECO:0000256" key="1">
    <source>
        <dbReference type="SAM" id="MobiDB-lite"/>
    </source>
</evidence>
<proteinExistence type="predicted"/>
<evidence type="ECO:0000313" key="2">
    <source>
        <dbReference type="EMBL" id="KAG2543933.1"/>
    </source>
</evidence>
<protein>
    <submittedName>
        <fullName evidence="2">Uncharacterized protein</fullName>
    </submittedName>
</protein>